<feature type="transmembrane region" description="Helical" evidence="1">
    <location>
        <begin position="6"/>
        <end position="27"/>
    </location>
</feature>
<evidence type="ECO:0000256" key="1">
    <source>
        <dbReference type="SAM" id="Phobius"/>
    </source>
</evidence>
<dbReference type="RefSeq" id="WP_140510350.1">
    <property type="nucleotide sequence ID" value="NZ_RCZH01000014.1"/>
</dbReference>
<keyword evidence="1" id="KW-1133">Transmembrane helix</keyword>
<evidence type="ECO:0000313" key="3">
    <source>
        <dbReference type="Proteomes" id="UP000319700"/>
    </source>
</evidence>
<gene>
    <name evidence="2" type="ORF">EAH81_19930</name>
</gene>
<keyword evidence="1" id="KW-0472">Membrane</keyword>
<accession>A0A502EGM5</accession>
<dbReference type="AlphaFoldDB" id="A0A502EGM5"/>
<protein>
    <submittedName>
        <fullName evidence="2">Uncharacterized protein</fullName>
    </submittedName>
</protein>
<organism evidence="2 3">
    <name type="scientific">Flavobacterium pectinovorum</name>
    <dbReference type="NCBI Taxonomy" id="29533"/>
    <lineage>
        <taxon>Bacteria</taxon>
        <taxon>Pseudomonadati</taxon>
        <taxon>Bacteroidota</taxon>
        <taxon>Flavobacteriia</taxon>
        <taxon>Flavobacteriales</taxon>
        <taxon>Flavobacteriaceae</taxon>
        <taxon>Flavobacterium</taxon>
    </lineage>
</organism>
<feature type="transmembrane region" description="Helical" evidence="1">
    <location>
        <begin position="110"/>
        <end position="130"/>
    </location>
</feature>
<feature type="transmembrane region" description="Helical" evidence="1">
    <location>
        <begin position="39"/>
        <end position="57"/>
    </location>
</feature>
<dbReference type="Proteomes" id="UP000319700">
    <property type="component" value="Unassembled WGS sequence"/>
</dbReference>
<dbReference type="OrthoDB" id="1493979at2"/>
<comment type="caution">
    <text evidence="2">The sequence shown here is derived from an EMBL/GenBank/DDBJ whole genome shotgun (WGS) entry which is preliminary data.</text>
</comment>
<keyword evidence="3" id="KW-1185">Reference proteome</keyword>
<dbReference type="EMBL" id="RCZH01000014">
    <property type="protein sequence ID" value="TPG36344.1"/>
    <property type="molecule type" value="Genomic_DNA"/>
</dbReference>
<keyword evidence="1" id="KW-0812">Transmembrane</keyword>
<evidence type="ECO:0000313" key="2">
    <source>
        <dbReference type="EMBL" id="TPG36344.1"/>
    </source>
</evidence>
<reference evidence="2 3" key="1">
    <citation type="journal article" date="2019" name="Environ. Microbiol.">
        <title>Species interactions and distinct microbial communities in high Arctic permafrost affected cryosols are associated with the CH4 and CO2 gas fluxes.</title>
        <authorList>
            <person name="Altshuler I."/>
            <person name="Hamel J."/>
            <person name="Turney S."/>
            <person name="Magnuson E."/>
            <person name="Levesque R."/>
            <person name="Greer C."/>
            <person name="Whyte L.G."/>
        </authorList>
    </citation>
    <scope>NUCLEOTIDE SEQUENCE [LARGE SCALE GENOMIC DNA]</scope>
    <source>
        <strain evidence="2 3">42</strain>
    </source>
</reference>
<name>A0A502EGM5_9FLAO</name>
<sequence length="138" mass="16242">MEILIKIISFALLAALIIFPILILNLLNKRKVKNAFIPYFISSLIITFFLVLVIAWWSHFSNKLLLSHYGYNFEGMDDIERFKNVAHENLEKVKTLRISVMGIGWPVKVLFFYPIYLPSLLIIYFGSYFYNKIKQKSK</sequence>
<proteinExistence type="predicted"/>